<dbReference type="SUPFAM" id="SSF48179">
    <property type="entry name" value="6-phosphogluconate dehydrogenase C-terminal domain-like"/>
    <property type="match status" value="1"/>
</dbReference>
<keyword evidence="2 6" id="KW-0560">Oxidoreductase</keyword>
<evidence type="ECO:0000256" key="3">
    <source>
        <dbReference type="ARBA" id="ARBA00023027"/>
    </source>
</evidence>
<feature type="domain" description="3-hydroxyisobutyrate dehydrogenase-like NAD-binding" evidence="5">
    <location>
        <begin position="167"/>
        <end position="288"/>
    </location>
</feature>
<keyword evidence="3" id="KW-0520">NAD</keyword>
<evidence type="ECO:0000256" key="1">
    <source>
        <dbReference type="ARBA" id="ARBA00009080"/>
    </source>
</evidence>
<dbReference type="Pfam" id="PF14833">
    <property type="entry name" value="NAD_binding_11"/>
    <property type="match status" value="1"/>
</dbReference>
<organism evidence="6 7">
    <name type="scientific">Streptomyces prunicolor</name>
    <dbReference type="NCBI Taxonomy" id="67348"/>
    <lineage>
        <taxon>Bacteria</taxon>
        <taxon>Bacillati</taxon>
        <taxon>Actinomycetota</taxon>
        <taxon>Actinomycetes</taxon>
        <taxon>Kitasatosporales</taxon>
        <taxon>Streptomycetaceae</taxon>
        <taxon>Streptomyces</taxon>
    </lineage>
</organism>
<evidence type="ECO:0000313" key="6">
    <source>
        <dbReference type="EMBL" id="MDV7218872.1"/>
    </source>
</evidence>
<comment type="caution">
    <text evidence="6">The sequence shown here is derived from an EMBL/GenBank/DDBJ whole genome shotgun (WGS) entry which is preliminary data.</text>
</comment>
<proteinExistence type="inferred from homology"/>
<dbReference type="SUPFAM" id="SSF51735">
    <property type="entry name" value="NAD(P)-binding Rossmann-fold domains"/>
    <property type="match status" value="1"/>
</dbReference>
<dbReference type="InterPro" id="IPR029154">
    <property type="entry name" value="HIBADH-like_NADP-bd"/>
</dbReference>
<name>A0ABU4FE65_9ACTN</name>
<dbReference type="PANTHER" id="PTHR22981:SF7">
    <property type="entry name" value="3-HYDROXYISOBUTYRATE DEHYDROGENASE, MITOCHONDRIAL"/>
    <property type="match status" value="1"/>
</dbReference>
<dbReference type="Gene3D" id="1.10.1040.10">
    <property type="entry name" value="N-(1-d-carboxylethyl)-l-norvaline Dehydrogenase, domain 2"/>
    <property type="match status" value="1"/>
</dbReference>
<dbReference type="Proteomes" id="UP001187346">
    <property type="component" value="Unassembled WGS sequence"/>
</dbReference>
<dbReference type="InterPro" id="IPR008927">
    <property type="entry name" value="6-PGluconate_DH-like_C_sf"/>
</dbReference>
<protein>
    <submittedName>
        <fullName evidence="6">NAD(P)-dependent oxidoreductase</fullName>
        <ecNumber evidence="6">1.1.-.-</ecNumber>
    </submittedName>
</protein>
<evidence type="ECO:0000313" key="7">
    <source>
        <dbReference type="Proteomes" id="UP001187346"/>
    </source>
</evidence>
<evidence type="ECO:0000259" key="4">
    <source>
        <dbReference type="Pfam" id="PF03446"/>
    </source>
</evidence>
<dbReference type="InterPro" id="IPR015815">
    <property type="entry name" value="HIBADH-related"/>
</dbReference>
<dbReference type="InterPro" id="IPR013328">
    <property type="entry name" value="6PGD_dom2"/>
</dbReference>
<sequence>MADTARETVVVVGLGNMGLEIAINLVRNGYRVAGCDPDPQRRALADRHDGIDTFADPSELPASDTVVLSLPSPAISMKLIETLGPRLGGRTVFVETSTVGPHDMVAFGEACDRHGVKIVDAAVMAGVEQMKAGRAVLLVGGDPAVIEHARPVLDAFSRRVTVFGGLGSGMAAKVINNAVAHALMVVFVEAGAMATSAGIATDTMLTLLTDAEMGIHRPLTHRYAERVRRGDFEGGMPISAARKDSTLALDLAQRLQVPIFAIQAAQSVYDLALASGYSDLDYSAIARLWEVWGTPAAQGLEGTPQ</sequence>
<accession>A0ABU4FE65</accession>
<comment type="similarity">
    <text evidence="1">Belongs to the HIBADH-related family.</text>
</comment>
<dbReference type="RefSeq" id="WP_266865360.1">
    <property type="nucleotide sequence ID" value="NZ_JAPEMW010000001.1"/>
</dbReference>
<gene>
    <name evidence="6" type="ORF">R5A26_23255</name>
</gene>
<dbReference type="Gene3D" id="3.40.50.720">
    <property type="entry name" value="NAD(P)-binding Rossmann-like Domain"/>
    <property type="match status" value="1"/>
</dbReference>
<evidence type="ECO:0000259" key="5">
    <source>
        <dbReference type="Pfam" id="PF14833"/>
    </source>
</evidence>
<dbReference type="PANTHER" id="PTHR22981">
    <property type="entry name" value="3-HYDROXYISOBUTYRATE DEHYDROGENASE-RELATED"/>
    <property type="match status" value="1"/>
</dbReference>
<dbReference type="InterPro" id="IPR006115">
    <property type="entry name" value="6PGDH_NADP-bd"/>
</dbReference>
<evidence type="ECO:0000256" key="2">
    <source>
        <dbReference type="ARBA" id="ARBA00023002"/>
    </source>
</evidence>
<dbReference type="EC" id="1.1.-.-" evidence="6"/>
<feature type="domain" description="6-phosphogluconate dehydrogenase NADP-binding" evidence="4">
    <location>
        <begin position="9"/>
        <end position="164"/>
    </location>
</feature>
<dbReference type="PIRSF" id="PIRSF000103">
    <property type="entry name" value="HIBADH"/>
    <property type="match status" value="1"/>
</dbReference>
<dbReference type="InterPro" id="IPR036291">
    <property type="entry name" value="NAD(P)-bd_dom_sf"/>
</dbReference>
<dbReference type="Pfam" id="PF03446">
    <property type="entry name" value="NAD_binding_2"/>
    <property type="match status" value="1"/>
</dbReference>
<dbReference type="EMBL" id="JAWMAJ010000077">
    <property type="protein sequence ID" value="MDV7218872.1"/>
    <property type="molecule type" value="Genomic_DNA"/>
</dbReference>
<keyword evidence="7" id="KW-1185">Reference proteome</keyword>
<reference evidence="6 7" key="1">
    <citation type="submission" date="2023-10" db="EMBL/GenBank/DDBJ databases">
        <title>Characterization of rhizosphere-enriched actinobacteria from wheat plants lab-grown on chernevaya soil.</title>
        <authorList>
            <person name="Tikhonova E.N."/>
            <person name="Konopkin A."/>
            <person name="Kravchenko I.K."/>
        </authorList>
    </citation>
    <scope>NUCLEOTIDE SEQUENCE [LARGE SCALE GENOMIC DNA]</scope>
    <source>
        <strain evidence="6 7">RR29</strain>
    </source>
</reference>
<dbReference type="GO" id="GO:0016491">
    <property type="term" value="F:oxidoreductase activity"/>
    <property type="evidence" value="ECO:0007669"/>
    <property type="project" value="UniProtKB-KW"/>
</dbReference>